<reference evidence="1 2" key="1">
    <citation type="submission" date="2024-04" db="EMBL/GenBank/DDBJ databases">
        <authorList>
            <consortium name="Genoscope - CEA"/>
            <person name="William W."/>
        </authorList>
    </citation>
    <scope>NUCLEOTIDE SEQUENCE [LARGE SCALE GENOMIC DNA]</scope>
</reference>
<sequence>MTSSSTYPIIKGTLISTDNYTWNTADSLGRGASAIVYLGRHK</sequence>
<protein>
    <submittedName>
        <fullName evidence="1">Uncharacterized protein</fullName>
    </submittedName>
</protein>
<feature type="non-terminal residue" evidence="1">
    <location>
        <position position="42"/>
    </location>
</feature>
<proteinExistence type="predicted"/>
<keyword evidence="2" id="KW-1185">Reference proteome</keyword>
<dbReference type="AlphaFoldDB" id="A0AAV2HVQ8"/>
<gene>
    <name evidence="1" type="ORF">GSLYS_00011418001</name>
</gene>
<dbReference type="EMBL" id="CAXITT010000264">
    <property type="protein sequence ID" value="CAL1537505.1"/>
    <property type="molecule type" value="Genomic_DNA"/>
</dbReference>
<dbReference type="Proteomes" id="UP001497497">
    <property type="component" value="Unassembled WGS sequence"/>
</dbReference>
<dbReference type="Gene3D" id="3.30.200.20">
    <property type="entry name" value="Phosphorylase Kinase, domain 1"/>
    <property type="match status" value="1"/>
</dbReference>
<accession>A0AAV2HVQ8</accession>
<evidence type="ECO:0000313" key="2">
    <source>
        <dbReference type="Proteomes" id="UP001497497"/>
    </source>
</evidence>
<organism evidence="1 2">
    <name type="scientific">Lymnaea stagnalis</name>
    <name type="common">Great pond snail</name>
    <name type="synonym">Helix stagnalis</name>
    <dbReference type="NCBI Taxonomy" id="6523"/>
    <lineage>
        <taxon>Eukaryota</taxon>
        <taxon>Metazoa</taxon>
        <taxon>Spiralia</taxon>
        <taxon>Lophotrochozoa</taxon>
        <taxon>Mollusca</taxon>
        <taxon>Gastropoda</taxon>
        <taxon>Heterobranchia</taxon>
        <taxon>Euthyneura</taxon>
        <taxon>Panpulmonata</taxon>
        <taxon>Hygrophila</taxon>
        <taxon>Lymnaeoidea</taxon>
        <taxon>Lymnaeidae</taxon>
        <taxon>Lymnaea</taxon>
    </lineage>
</organism>
<evidence type="ECO:0000313" key="1">
    <source>
        <dbReference type="EMBL" id="CAL1537505.1"/>
    </source>
</evidence>
<comment type="caution">
    <text evidence="1">The sequence shown here is derived from an EMBL/GenBank/DDBJ whole genome shotgun (WGS) entry which is preliminary data.</text>
</comment>
<name>A0AAV2HVQ8_LYMST</name>